<protein>
    <recommendedName>
        <fullName evidence="7">Small ribosomal subunit protein uS2m</fullName>
    </recommendedName>
    <alternativeName>
        <fullName evidence="8">28S ribosomal protein S2, mitochondrial</fullName>
    </alternativeName>
</protein>
<dbReference type="GO" id="GO:0003735">
    <property type="term" value="F:structural constituent of ribosome"/>
    <property type="evidence" value="ECO:0007669"/>
    <property type="project" value="InterPro"/>
</dbReference>
<dbReference type="PANTHER" id="PTHR12534:SF0">
    <property type="entry name" value="SMALL RIBOSOMAL SUBUNIT PROTEIN US2M"/>
    <property type="match status" value="1"/>
</dbReference>
<dbReference type="Proteomes" id="UP000277928">
    <property type="component" value="Unassembled WGS sequence"/>
</dbReference>
<dbReference type="FunFam" id="3.40.50.10490:FF:000026">
    <property type="entry name" value="28S ribosomal protein S2, mitochondrial"/>
    <property type="match status" value="1"/>
</dbReference>
<keyword evidence="3" id="KW-0689">Ribosomal protein</keyword>
<proteinExistence type="inferred from homology"/>
<dbReference type="CDD" id="cd01425">
    <property type="entry name" value="RPS2"/>
    <property type="match status" value="1"/>
</dbReference>
<comment type="function">
    <text evidence="6">Required for mitoribosome formation and stability, and mitochondrial translation.</text>
</comment>
<dbReference type="Pfam" id="PF00318">
    <property type="entry name" value="Ribosomal_S2"/>
    <property type="match status" value="2"/>
</dbReference>
<dbReference type="GO" id="GO:0005763">
    <property type="term" value="C:mitochondrial small ribosomal subunit"/>
    <property type="evidence" value="ECO:0007669"/>
    <property type="project" value="UniProtKB-ARBA"/>
</dbReference>
<dbReference type="STRING" id="42156.A0A3P6TGR7"/>
<dbReference type="OMA" id="PYIFMEK"/>
<comment type="similarity">
    <text evidence="2">Belongs to the universal ribosomal protein uS2 family.</text>
</comment>
<gene>
    <name evidence="9" type="ORF">NLS_LOCUS5808</name>
</gene>
<name>A0A3P6TGR7_LITSI</name>
<dbReference type="AlphaFoldDB" id="A0A3P6TGR7"/>
<evidence type="ECO:0000256" key="4">
    <source>
        <dbReference type="ARBA" id="ARBA00023128"/>
    </source>
</evidence>
<organism evidence="9 10">
    <name type="scientific">Litomosoides sigmodontis</name>
    <name type="common">Filarial nematode worm</name>
    <dbReference type="NCBI Taxonomy" id="42156"/>
    <lineage>
        <taxon>Eukaryota</taxon>
        <taxon>Metazoa</taxon>
        <taxon>Ecdysozoa</taxon>
        <taxon>Nematoda</taxon>
        <taxon>Chromadorea</taxon>
        <taxon>Rhabditida</taxon>
        <taxon>Spirurina</taxon>
        <taxon>Spiruromorpha</taxon>
        <taxon>Filarioidea</taxon>
        <taxon>Onchocercidae</taxon>
        <taxon>Litomosoides</taxon>
    </lineage>
</organism>
<sequence>MSKSVFLQRFGVTSRYFLRFHASVGEEPNADLLEKATVHPNVLLDYMDDNLKEKDYFGFKKMITIDDLFHARIHYGHKVGTVNEKMKWSLFGERLGVCIFDLQKTRECLITALNFIAHIAMRGGMFLFITSEKNNMLMVERKALEINEFAHIRSWKADTLLNAKALFGAPVRLPDTIIFLSTLTSVLETHPAVREAAKMVIPTVGIVDSNADPTYITYPIPGNDDSTSSIEYFMDFFVKAIKMGKEARQSALVEPDVV</sequence>
<keyword evidence="5" id="KW-0687">Ribonucleoprotein</keyword>
<evidence type="ECO:0000256" key="2">
    <source>
        <dbReference type="ARBA" id="ARBA00006242"/>
    </source>
</evidence>
<dbReference type="InterPro" id="IPR023591">
    <property type="entry name" value="Ribosomal_uS2_flav_dom_sf"/>
</dbReference>
<accession>A0A3P6TGR7</accession>
<dbReference type="PRINTS" id="PR00395">
    <property type="entry name" value="RIBOSOMALS2"/>
</dbReference>
<evidence type="ECO:0000256" key="3">
    <source>
        <dbReference type="ARBA" id="ARBA00022980"/>
    </source>
</evidence>
<evidence type="ECO:0000313" key="10">
    <source>
        <dbReference type="Proteomes" id="UP000277928"/>
    </source>
</evidence>
<dbReference type="GO" id="GO:0006412">
    <property type="term" value="P:translation"/>
    <property type="evidence" value="ECO:0007669"/>
    <property type="project" value="InterPro"/>
</dbReference>
<dbReference type="PANTHER" id="PTHR12534">
    <property type="entry name" value="30S RIBOSOMAL PROTEIN S2 PROKARYOTIC AND ORGANELLAR"/>
    <property type="match status" value="1"/>
</dbReference>
<dbReference type="HAMAP" id="MF_00291_B">
    <property type="entry name" value="Ribosomal_uS2_B"/>
    <property type="match status" value="1"/>
</dbReference>
<dbReference type="InterPro" id="IPR005706">
    <property type="entry name" value="Ribosomal_uS2_bac/mit/plastid"/>
</dbReference>
<keyword evidence="10" id="KW-1185">Reference proteome</keyword>
<evidence type="ECO:0000256" key="7">
    <source>
        <dbReference type="ARBA" id="ARBA00071390"/>
    </source>
</evidence>
<keyword evidence="4" id="KW-0496">Mitochondrion</keyword>
<dbReference type="SUPFAM" id="SSF52313">
    <property type="entry name" value="Ribosomal protein S2"/>
    <property type="match status" value="1"/>
</dbReference>
<evidence type="ECO:0000256" key="5">
    <source>
        <dbReference type="ARBA" id="ARBA00023274"/>
    </source>
</evidence>
<evidence type="ECO:0000313" key="9">
    <source>
        <dbReference type="EMBL" id="VDK82549.1"/>
    </source>
</evidence>
<dbReference type="OrthoDB" id="2320368at2759"/>
<dbReference type="GO" id="GO:0005743">
    <property type="term" value="C:mitochondrial inner membrane"/>
    <property type="evidence" value="ECO:0007669"/>
    <property type="project" value="UniProtKB-ARBA"/>
</dbReference>
<evidence type="ECO:0000256" key="6">
    <source>
        <dbReference type="ARBA" id="ARBA00059792"/>
    </source>
</evidence>
<dbReference type="Gene3D" id="3.40.50.10490">
    <property type="entry name" value="Glucose-6-phosphate isomerase like protein, domain 1"/>
    <property type="match status" value="1"/>
</dbReference>
<comment type="subcellular location">
    <subcellularLocation>
        <location evidence="1">Mitochondrion</location>
    </subcellularLocation>
</comment>
<evidence type="ECO:0000256" key="8">
    <source>
        <dbReference type="ARBA" id="ARBA00083109"/>
    </source>
</evidence>
<evidence type="ECO:0000256" key="1">
    <source>
        <dbReference type="ARBA" id="ARBA00004173"/>
    </source>
</evidence>
<dbReference type="InterPro" id="IPR001865">
    <property type="entry name" value="Ribosomal_uS2"/>
</dbReference>
<reference evidence="9 10" key="1">
    <citation type="submission" date="2018-08" db="EMBL/GenBank/DDBJ databases">
        <authorList>
            <person name="Laetsch R D."/>
            <person name="Stevens L."/>
            <person name="Kumar S."/>
            <person name="Blaxter L. M."/>
        </authorList>
    </citation>
    <scope>NUCLEOTIDE SEQUENCE [LARGE SCALE GENOMIC DNA]</scope>
</reference>
<dbReference type="EMBL" id="UYRX01000461">
    <property type="protein sequence ID" value="VDK82549.1"/>
    <property type="molecule type" value="Genomic_DNA"/>
</dbReference>